<feature type="region of interest" description="Disordered" evidence="4">
    <location>
        <begin position="353"/>
        <end position="483"/>
    </location>
</feature>
<reference evidence="6" key="1">
    <citation type="submission" date="2020-08" db="EMBL/GenBank/DDBJ databases">
        <title>Multicomponent nature underlies the extraordinary mechanical properties of spider dragline silk.</title>
        <authorList>
            <person name="Kono N."/>
            <person name="Nakamura H."/>
            <person name="Mori M."/>
            <person name="Yoshida Y."/>
            <person name="Ohtoshi R."/>
            <person name="Malay A.D."/>
            <person name="Moran D.A.P."/>
            <person name="Tomita M."/>
            <person name="Numata K."/>
            <person name="Arakawa K."/>
        </authorList>
    </citation>
    <scope>NUCLEOTIDE SEQUENCE</scope>
</reference>
<feature type="compositionally biased region" description="Basic and acidic residues" evidence="4">
    <location>
        <begin position="373"/>
        <end position="449"/>
    </location>
</feature>
<feature type="transmembrane region" description="Helical" evidence="5">
    <location>
        <begin position="39"/>
        <end position="62"/>
    </location>
</feature>
<proteinExistence type="predicted"/>
<feature type="transmembrane region" description="Helical" evidence="5">
    <location>
        <begin position="210"/>
        <end position="230"/>
    </location>
</feature>
<gene>
    <name evidence="6" type="ORF">TNIN_9881</name>
</gene>
<dbReference type="Proteomes" id="UP000886998">
    <property type="component" value="Unassembled WGS sequence"/>
</dbReference>
<feature type="transmembrane region" description="Helical" evidence="5">
    <location>
        <begin position="264"/>
        <end position="287"/>
    </location>
</feature>
<feature type="compositionally biased region" description="Basic residues" evidence="4">
    <location>
        <begin position="450"/>
        <end position="466"/>
    </location>
</feature>
<comment type="caution">
    <text evidence="6">The sequence shown here is derived from an EMBL/GenBank/DDBJ whole genome shotgun (WGS) entry which is preliminary data.</text>
</comment>
<evidence type="ECO:0000313" key="6">
    <source>
        <dbReference type="EMBL" id="GFY54082.1"/>
    </source>
</evidence>
<dbReference type="Gene3D" id="1.20.1250.20">
    <property type="entry name" value="MFS general substrate transporter like domains"/>
    <property type="match status" value="1"/>
</dbReference>
<evidence type="ECO:0000256" key="3">
    <source>
        <dbReference type="ARBA" id="ARBA00023136"/>
    </source>
</evidence>
<evidence type="ECO:0000256" key="5">
    <source>
        <dbReference type="SAM" id="Phobius"/>
    </source>
</evidence>
<keyword evidence="3 5" id="KW-0472">Membrane</keyword>
<protein>
    <submittedName>
        <fullName evidence="6">Uncharacterized protein</fullName>
    </submittedName>
</protein>
<feature type="transmembrane region" description="Helical" evidence="5">
    <location>
        <begin position="12"/>
        <end position="33"/>
    </location>
</feature>
<dbReference type="PANTHER" id="PTHR23121">
    <property type="entry name" value="SODIUM-DEPENDENT GLUCOSE TRANSPORTER 1"/>
    <property type="match status" value="1"/>
</dbReference>
<sequence length="483" mass="55028">MPIIFIARSVGYVIGSMIAFKVGTGLTALGIPFCKTLTTLSVLFFIAGLSLSILDVGFNTYLFKLWKGDCQSYFQALHFVYGAGSIIGPVLARAFIKDIESENVSNTTESVDKIDIEHMPDLMYAYVVLAGMTGVVTIFWVLLLCCPASFYKSCQKKPANVREPSKLFYAYALLTTLILSFITGCIDLGYHHMLATFAFTSYGLSTVESADLTIVFWLCFTFGAFLAVLFSLKFHPFCMILSNLLLEGVAAAVLILFAKQTRSLLYLGNAILGIGASSLFPSTVLWFHKYEKVTHKTMGVILLSHAVAEMAIPEVLTKVLELNFRGLFYFVLAVPVSYCVVLTMQCSDSQAAASEDVFEPRAKESATAAGKDSSGKEKEKAREEKEKEKEKEEKEKEKAKEEKEKEKEKEKKEKEKEKEKKEKEKEKERQEKEKEKEKQEQEKEKEKKEKEKKKKRRKRKRRRKRKEGKEEERRKRIQFKIYN</sequence>
<dbReference type="AlphaFoldDB" id="A0A8X6XHQ8"/>
<keyword evidence="2 5" id="KW-1133">Transmembrane helix</keyword>
<name>A0A8X6XHQ8_9ARAC</name>
<feature type="transmembrane region" description="Helical" evidence="5">
    <location>
        <begin position="167"/>
        <end position="190"/>
    </location>
</feature>
<keyword evidence="7" id="KW-1185">Reference proteome</keyword>
<feature type="transmembrane region" description="Helical" evidence="5">
    <location>
        <begin position="74"/>
        <end position="96"/>
    </location>
</feature>
<dbReference type="PANTHER" id="PTHR23121:SF9">
    <property type="entry name" value="SODIUM-DEPENDENT GLUCOSE TRANSPORTER 1"/>
    <property type="match status" value="1"/>
</dbReference>
<evidence type="ECO:0000256" key="1">
    <source>
        <dbReference type="ARBA" id="ARBA00022692"/>
    </source>
</evidence>
<evidence type="ECO:0000256" key="4">
    <source>
        <dbReference type="SAM" id="MobiDB-lite"/>
    </source>
</evidence>
<organism evidence="6 7">
    <name type="scientific">Trichonephila inaurata madagascariensis</name>
    <dbReference type="NCBI Taxonomy" id="2747483"/>
    <lineage>
        <taxon>Eukaryota</taxon>
        <taxon>Metazoa</taxon>
        <taxon>Ecdysozoa</taxon>
        <taxon>Arthropoda</taxon>
        <taxon>Chelicerata</taxon>
        <taxon>Arachnida</taxon>
        <taxon>Araneae</taxon>
        <taxon>Araneomorphae</taxon>
        <taxon>Entelegynae</taxon>
        <taxon>Araneoidea</taxon>
        <taxon>Nephilidae</taxon>
        <taxon>Trichonephila</taxon>
        <taxon>Trichonephila inaurata</taxon>
    </lineage>
</organism>
<dbReference type="EMBL" id="BMAV01009663">
    <property type="protein sequence ID" value="GFY54082.1"/>
    <property type="molecule type" value="Genomic_DNA"/>
</dbReference>
<accession>A0A8X6XHQ8</accession>
<dbReference type="OrthoDB" id="546893at2759"/>
<dbReference type="Pfam" id="PF07690">
    <property type="entry name" value="MFS_1"/>
    <property type="match status" value="1"/>
</dbReference>
<evidence type="ECO:0000256" key="2">
    <source>
        <dbReference type="ARBA" id="ARBA00022989"/>
    </source>
</evidence>
<feature type="transmembrane region" description="Helical" evidence="5">
    <location>
        <begin position="123"/>
        <end position="146"/>
    </location>
</feature>
<keyword evidence="1 5" id="KW-0812">Transmembrane</keyword>
<dbReference type="GO" id="GO:0022857">
    <property type="term" value="F:transmembrane transporter activity"/>
    <property type="evidence" value="ECO:0007669"/>
    <property type="project" value="InterPro"/>
</dbReference>
<evidence type="ECO:0000313" key="7">
    <source>
        <dbReference type="Proteomes" id="UP000886998"/>
    </source>
</evidence>
<dbReference type="InterPro" id="IPR036259">
    <property type="entry name" value="MFS_trans_sf"/>
</dbReference>
<dbReference type="SUPFAM" id="SSF103473">
    <property type="entry name" value="MFS general substrate transporter"/>
    <property type="match status" value="1"/>
</dbReference>
<feature type="transmembrane region" description="Helical" evidence="5">
    <location>
        <begin position="237"/>
        <end position="258"/>
    </location>
</feature>
<dbReference type="InterPro" id="IPR011701">
    <property type="entry name" value="MFS"/>
</dbReference>